<protein>
    <submittedName>
        <fullName evidence="2">Uncharacterized protein</fullName>
    </submittedName>
</protein>
<reference evidence="2" key="1">
    <citation type="journal article" date="2022" name="Int. J. Mol. Sci.">
        <title>Draft Genome of Tanacetum Coccineum: Genomic Comparison of Closely Related Tanacetum-Family Plants.</title>
        <authorList>
            <person name="Yamashiro T."/>
            <person name="Shiraishi A."/>
            <person name="Nakayama K."/>
            <person name="Satake H."/>
        </authorList>
    </citation>
    <scope>NUCLEOTIDE SEQUENCE</scope>
</reference>
<reference evidence="2" key="2">
    <citation type="submission" date="2022-01" db="EMBL/GenBank/DDBJ databases">
        <authorList>
            <person name="Yamashiro T."/>
            <person name="Shiraishi A."/>
            <person name="Satake H."/>
            <person name="Nakayama K."/>
        </authorList>
    </citation>
    <scope>NUCLEOTIDE SEQUENCE</scope>
</reference>
<evidence type="ECO:0000313" key="2">
    <source>
        <dbReference type="EMBL" id="GJS52617.1"/>
    </source>
</evidence>
<feature type="compositionally biased region" description="Basic and acidic residues" evidence="1">
    <location>
        <begin position="149"/>
        <end position="167"/>
    </location>
</feature>
<feature type="region of interest" description="Disordered" evidence="1">
    <location>
        <begin position="149"/>
        <end position="177"/>
    </location>
</feature>
<accession>A0ABQ4WIE3</accession>
<name>A0ABQ4WIE3_9ASTR</name>
<evidence type="ECO:0000313" key="3">
    <source>
        <dbReference type="Proteomes" id="UP001151760"/>
    </source>
</evidence>
<evidence type="ECO:0000256" key="1">
    <source>
        <dbReference type="SAM" id="MobiDB-lite"/>
    </source>
</evidence>
<proteinExistence type="predicted"/>
<sequence>MGRRYGYMCRHLKKHFKPRKSFHQLAETLQKTLEEALPSMVGDRVNEIAKKIVPLYVAEGLLLDKQKTQADVAAMIAETMLKKHENLRAEITLKVNNAITNNLQYQLYLMMKNDEKLCNDDLSIWWSLKIKFDKPATCAAPCRTTAIHPRDHEDHHDDAHPKGENSAKRHKTSEHGTFSVGPKKYTLSLHKFPAIPFPKDDIKEGTSRWVNKQGFGKVEEVQKDVKYGYANPSPNDADAEYLRFYEDDIEERLKHCDQMRRWEIYVNGRPLGSRRDP</sequence>
<dbReference type="Proteomes" id="UP001151760">
    <property type="component" value="Unassembled WGS sequence"/>
</dbReference>
<comment type="caution">
    <text evidence="2">The sequence shown here is derived from an EMBL/GenBank/DDBJ whole genome shotgun (WGS) entry which is preliminary data.</text>
</comment>
<organism evidence="2 3">
    <name type="scientific">Tanacetum coccineum</name>
    <dbReference type="NCBI Taxonomy" id="301880"/>
    <lineage>
        <taxon>Eukaryota</taxon>
        <taxon>Viridiplantae</taxon>
        <taxon>Streptophyta</taxon>
        <taxon>Embryophyta</taxon>
        <taxon>Tracheophyta</taxon>
        <taxon>Spermatophyta</taxon>
        <taxon>Magnoliopsida</taxon>
        <taxon>eudicotyledons</taxon>
        <taxon>Gunneridae</taxon>
        <taxon>Pentapetalae</taxon>
        <taxon>asterids</taxon>
        <taxon>campanulids</taxon>
        <taxon>Asterales</taxon>
        <taxon>Asteraceae</taxon>
        <taxon>Asteroideae</taxon>
        <taxon>Anthemideae</taxon>
        <taxon>Anthemidinae</taxon>
        <taxon>Tanacetum</taxon>
    </lineage>
</organism>
<keyword evidence="3" id="KW-1185">Reference proteome</keyword>
<gene>
    <name evidence="2" type="ORF">Tco_0625979</name>
</gene>
<dbReference type="EMBL" id="BQNB010008668">
    <property type="protein sequence ID" value="GJS52617.1"/>
    <property type="molecule type" value="Genomic_DNA"/>
</dbReference>